<gene>
    <name evidence="3" type="ORF">H0H81_006085</name>
</gene>
<dbReference type="PROSITE" id="PS51746">
    <property type="entry name" value="PPM_2"/>
    <property type="match status" value="1"/>
</dbReference>
<dbReference type="OrthoDB" id="420076at2759"/>
<dbReference type="EMBL" id="JABCKI010005729">
    <property type="protein sequence ID" value="KAG5639181.1"/>
    <property type="molecule type" value="Genomic_DNA"/>
</dbReference>
<dbReference type="InterPro" id="IPR015655">
    <property type="entry name" value="PP2C"/>
</dbReference>
<dbReference type="PANTHER" id="PTHR13832">
    <property type="entry name" value="PROTEIN PHOSPHATASE 2C"/>
    <property type="match status" value="1"/>
</dbReference>
<organism evidence="3 4">
    <name type="scientific">Sphagnurus paluster</name>
    <dbReference type="NCBI Taxonomy" id="117069"/>
    <lineage>
        <taxon>Eukaryota</taxon>
        <taxon>Fungi</taxon>
        <taxon>Dikarya</taxon>
        <taxon>Basidiomycota</taxon>
        <taxon>Agaricomycotina</taxon>
        <taxon>Agaricomycetes</taxon>
        <taxon>Agaricomycetidae</taxon>
        <taxon>Agaricales</taxon>
        <taxon>Tricholomatineae</taxon>
        <taxon>Lyophyllaceae</taxon>
        <taxon>Sphagnurus</taxon>
    </lineage>
</organism>
<feature type="domain" description="PPM-type phosphatase" evidence="2">
    <location>
        <begin position="1"/>
        <end position="201"/>
    </location>
</feature>
<dbReference type="Proteomes" id="UP000717328">
    <property type="component" value="Unassembled WGS sequence"/>
</dbReference>
<evidence type="ECO:0000313" key="4">
    <source>
        <dbReference type="Proteomes" id="UP000717328"/>
    </source>
</evidence>
<dbReference type="PANTHER" id="PTHR13832:SF792">
    <property type="entry name" value="GM14286P"/>
    <property type="match status" value="1"/>
</dbReference>
<keyword evidence="4" id="KW-1185">Reference proteome</keyword>
<dbReference type="AlphaFoldDB" id="A0A9P7K8V2"/>
<dbReference type="SUPFAM" id="SSF81606">
    <property type="entry name" value="PP2C-like"/>
    <property type="match status" value="1"/>
</dbReference>
<dbReference type="Pfam" id="PF00481">
    <property type="entry name" value="PP2C"/>
    <property type="match status" value="1"/>
</dbReference>
<protein>
    <recommendedName>
        <fullName evidence="2">PPM-type phosphatase domain-containing protein</fullName>
    </recommendedName>
</protein>
<sequence length="201" mass="23374">MVSRTEDDEDWKVERLTTDQNGDNDAEVERVRQAHPGEPECVIDRRVLGALAPFRCLGDIPFKQPPEFTRRILYNLFPGFHNTSPWEEFLVRNRTPPYIIAQPEVTYRRLEAIRGQRFLVLSSDGFTDLCTGEGQTRILRSWAQASYEQPPEREYRDNMALKLLHRALGGDDRDRYSVSRVLTLDMEFAWIDDTSIVVQTL</sequence>
<comment type="caution">
    <text evidence="3">The sequence shown here is derived from an EMBL/GenBank/DDBJ whole genome shotgun (WGS) entry which is preliminary data.</text>
</comment>
<name>A0A9P7K8V2_9AGAR</name>
<evidence type="ECO:0000256" key="1">
    <source>
        <dbReference type="SAM" id="MobiDB-lite"/>
    </source>
</evidence>
<dbReference type="InterPro" id="IPR001932">
    <property type="entry name" value="PPM-type_phosphatase-like_dom"/>
</dbReference>
<feature type="region of interest" description="Disordered" evidence="1">
    <location>
        <begin position="1"/>
        <end position="26"/>
    </location>
</feature>
<dbReference type="Gene3D" id="3.60.40.10">
    <property type="entry name" value="PPM-type phosphatase domain"/>
    <property type="match status" value="1"/>
</dbReference>
<dbReference type="InterPro" id="IPR036457">
    <property type="entry name" value="PPM-type-like_dom_sf"/>
</dbReference>
<reference evidence="3" key="2">
    <citation type="submission" date="2021-10" db="EMBL/GenBank/DDBJ databases">
        <title>Phylogenomics reveals ancestral predisposition of the termite-cultivated fungus Termitomyces towards a domesticated lifestyle.</title>
        <authorList>
            <person name="Auxier B."/>
            <person name="Grum-Grzhimaylo A."/>
            <person name="Cardenas M.E."/>
            <person name="Lodge J.D."/>
            <person name="Laessoe T."/>
            <person name="Pedersen O."/>
            <person name="Smith M.E."/>
            <person name="Kuyper T.W."/>
            <person name="Franco-Molano E.A."/>
            <person name="Baroni T.J."/>
            <person name="Aanen D.K."/>
        </authorList>
    </citation>
    <scope>NUCLEOTIDE SEQUENCE</scope>
    <source>
        <strain evidence="3">D49</strain>
    </source>
</reference>
<dbReference type="GO" id="GO:0005739">
    <property type="term" value="C:mitochondrion"/>
    <property type="evidence" value="ECO:0007669"/>
    <property type="project" value="TreeGrafter"/>
</dbReference>
<evidence type="ECO:0000313" key="3">
    <source>
        <dbReference type="EMBL" id="KAG5639181.1"/>
    </source>
</evidence>
<evidence type="ECO:0000259" key="2">
    <source>
        <dbReference type="PROSITE" id="PS51746"/>
    </source>
</evidence>
<accession>A0A9P7K8V2</accession>
<reference evidence="3" key="1">
    <citation type="submission" date="2021-02" db="EMBL/GenBank/DDBJ databases">
        <authorList>
            <person name="Nieuwenhuis M."/>
            <person name="Van De Peppel L.J.J."/>
        </authorList>
    </citation>
    <scope>NUCLEOTIDE SEQUENCE</scope>
    <source>
        <strain evidence="3">D49</strain>
    </source>
</reference>
<feature type="compositionally biased region" description="Acidic residues" evidence="1">
    <location>
        <begin position="1"/>
        <end position="11"/>
    </location>
</feature>
<proteinExistence type="predicted"/>
<dbReference type="GO" id="GO:0004741">
    <property type="term" value="F:[pyruvate dehydrogenase (acetyl-transferring)]-phosphatase activity"/>
    <property type="evidence" value="ECO:0007669"/>
    <property type="project" value="TreeGrafter"/>
</dbReference>